<feature type="region of interest" description="Disordered" evidence="1">
    <location>
        <begin position="50"/>
        <end position="86"/>
    </location>
</feature>
<evidence type="ECO:0000313" key="4">
    <source>
        <dbReference type="Proteomes" id="UP000030748"/>
    </source>
</evidence>
<dbReference type="AlphaFoldDB" id="A0A022QMC2"/>
<feature type="compositionally biased region" description="Basic and acidic residues" evidence="1">
    <location>
        <begin position="77"/>
        <end position="86"/>
    </location>
</feature>
<accession>A0A022QMC2</accession>
<sequence>MDWMTRSFVLLVLCIWLLAFHPHEVSGSRNGGFLQIKNQRTLKAVEMNGLNTDKESETARVESSFDPNQSSKRKVRRGSDPIHNRT</sequence>
<proteinExistence type="predicted"/>
<evidence type="ECO:0000256" key="1">
    <source>
        <dbReference type="SAM" id="MobiDB-lite"/>
    </source>
</evidence>
<feature type="signal peptide" evidence="2">
    <location>
        <begin position="1"/>
        <end position="27"/>
    </location>
</feature>
<dbReference type="PANTHER" id="PTHR36726">
    <property type="entry name" value="CLAVATA3/ESR (CLE)-RELATED PROTEIN 45"/>
    <property type="match status" value="1"/>
</dbReference>
<feature type="chain" id="PRO_5001504390" evidence="2">
    <location>
        <begin position="28"/>
        <end position="86"/>
    </location>
</feature>
<dbReference type="PANTHER" id="PTHR36726:SF4">
    <property type="entry name" value="CLAVATA3_ESR (CLE)-RELATED PROTEIN 45"/>
    <property type="match status" value="1"/>
</dbReference>
<protein>
    <submittedName>
        <fullName evidence="3">Uncharacterized protein</fullName>
    </submittedName>
</protein>
<keyword evidence="4" id="KW-1185">Reference proteome</keyword>
<gene>
    <name evidence="3" type="ORF">MIMGU_mgv1a020360mg</name>
</gene>
<name>A0A022QMC2_ERYGU</name>
<evidence type="ECO:0000313" key="3">
    <source>
        <dbReference type="EMBL" id="EYU28754.1"/>
    </source>
</evidence>
<reference evidence="3 4" key="1">
    <citation type="journal article" date="2013" name="Proc. Natl. Acad. Sci. U.S.A.">
        <title>Fine-scale variation in meiotic recombination in Mimulus inferred from population shotgun sequencing.</title>
        <authorList>
            <person name="Hellsten U."/>
            <person name="Wright K.M."/>
            <person name="Jenkins J."/>
            <person name="Shu S."/>
            <person name="Yuan Y."/>
            <person name="Wessler S.R."/>
            <person name="Schmutz J."/>
            <person name="Willis J.H."/>
            <person name="Rokhsar D.S."/>
        </authorList>
    </citation>
    <scope>NUCLEOTIDE SEQUENCE [LARGE SCALE GENOMIC DNA]</scope>
    <source>
        <strain evidence="4">cv. DUN x IM62</strain>
    </source>
</reference>
<dbReference type="Proteomes" id="UP000030748">
    <property type="component" value="Unassembled WGS sequence"/>
</dbReference>
<evidence type="ECO:0000256" key="2">
    <source>
        <dbReference type="SAM" id="SignalP"/>
    </source>
</evidence>
<keyword evidence="2" id="KW-0732">Signal</keyword>
<organism evidence="3 4">
    <name type="scientific">Erythranthe guttata</name>
    <name type="common">Yellow monkey flower</name>
    <name type="synonym">Mimulus guttatus</name>
    <dbReference type="NCBI Taxonomy" id="4155"/>
    <lineage>
        <taxon>Eukaryota</taxon>
        <taxon>Viridiplantae</taxon>
        <taxon>Streptophyta</taxon>
        <taxon>Embryophyta</taxon>
        <taxon>Tracheophyta</taxon>
        <taxon>Spermatophyta</taxon>
        <taxon>Magnoliopsida</taxon>
        <taxon>eudicotyledons</taxon>
        <taxon>Gunneridae</taxon>
        <taxon>Pentapetalae</taxon>
        <taxon>asterids</taxon>
        <taxon>lamiids</taxon>
        <taxon>Lamiales</taxon>
        <taxon>Phrymaceae</taxon>
        <taxon>Erythranthe</taxon>
    </lineage>
</organism>
<dbReference type="InterPro" id="IPR038821">
    <property type="entry name" value="CLE45-like"/>
</dbReference>
<dbReference type="EMBL" id="KI631311">
    <property type="protein sequence ID" value="EYU28754.1"/>
    <property type="molecule type" value="Genomic_DNA"/>
</dbReference>
<dbReference type="eggNOG" id="ENOG502S78B">
    <property type="taxonomic scope" value="Eukaryota"/>
</dbReference>